<dbReference type="Proteomes" id="UP000000557">
    <property type="component" value="Chromosome"/>
</dbReference>
<name>Q7NEL4_GLOVI</name>
<protein>
    <submittedName>
        <fullName evidence="1">Gsr3865 protein</fullName>
    </submittedName>
</protein>
<keyword evidence="2" id="KW-1185">Reference proteome</keyword>
<gene>
    <name evidence="1" type="ordered locus">gsr3865</name>
</gene>
<dbReference type="InParanoid" id="Q7NEL4"/>
<organism evidence="1 2">
    <name type="scientific">Gloeobacter violaceus (strain ATCC 29082 / PCC 7421)</name>
    <dbReference type="NCBI Taxonomy" id="251221"/>
    <lineage>
        <taxon>Bacteria</taxon>
        <taxon>Bacillati</taxon>
        <taxon>Cyanobacteriota</taxon>
        <taxon>Cyanophyceae</taxon>
        <taxon>Gloeobacterales</taxon>
        <taxon>Gloeobacteraceae</taxon>
        <taxon>Gloeobacter</taxon>
    </lineage>
</organism>
<dbReference type="HOGENOM" id="CLU_036902_12_6_3"/>
<dbReference type="OrthoDB" id="574542at2"/>
<reference evidence="1 2" key="2">
    <citation type="journal article" date="2003" name="DNA Res.">
        <title>Complete genome structure of Gloeobacter violaceus PCC 7421, a cyanobacterium that lacks thylakoids (supplement).</title>
        <authorList>
            <person name="Nakamura Y."/>
            <person name="Kaneko T."/>
            <person name="Sato S."/>
            <person name="Mimuro M."/>
            <person name="Miyashita H."/>
            <person name="Tsuchiya T."/>
            <person name="Sasamoto S."/>
            <person name="Watanabe A."/>
            <person name="Kawashima K."/>
            <person name="Kishida Y."/>
            <person name="Kiyokawa C."/>
            <person name="Kohara M."/>
            <person name="Matsumoto M."/>
            <person name="Matsuno A."/>
            <person name="Nakazaki N."/>
            <person name="Shimpo S."/>
            <person name="Takeuchi C."/>
            <person name="Yamada M."/>
            <person name="Tabata S."/>
        </authorList>
    </citation>
    <scope>NUCLEOTIDE SEQUENCE [LARGE SCALE GENOMIC DNA]</scope>
    <source>
        <strain evidence="2">ATCC 29082 / PCC 7421</strain>
    </source>
</reference>
<proteinExistence type="predicted"/>
<accession>Q7NEL4</accession>
<dbReference type="EnsemblBacteria" id="BAC91806">
    <property type="protein sequence ID" value="BAC91806"/>
    <property type="gene ID" value="BAC91806"/>
</dbReference>
<dbReference type="PATRIC" id="fig|251221.4.peg.3900"/>
<evidence type="ECO:0000313" key="2">
    <source>
        <dbReference type="Proteomes" id="UP000000557"/>
    </source>
</evidence>
<dbReference type="KEGG" id="gvi:gsr3865"/>
<dbReference type="eggNOG" id="COG3547">
    <property type="taxonomic scope" value="Bacteria"/>
</dbReference>
<sequence length="61" mass="6842">MPAMSALRCNGVLERVWKRLLERGKSKMAALVAVMRKMVHSMYGVLNSQRPFDPNYGSSTA</sequence>
<dbReference type="EMBL" id="BA000045">
    <property type="protein sequence ID" value="BAC91806.1"/>
    <property type="molecule type" value="Genomic_DNA"/>
</dbReference>
<reference evidence="1 2" key="1">
    <citation type="journal article" date="2003" name="DNA Res.">
        <title>Complete genome structure of Gloeobacter violaceus PCC 7421, a cyanobacterium that lacks thylakoids.</title>
        <authorList>
            <person name="Nakamura Y."/>
            <person name="Kaneko T."/>
            <person name="Sato S."/>
            <person name="Mimuro M."/>
            <person name="Miyashita H."/>
            <person name="Tsuchiya T."/>
            <person name="Sasamoto S."/>
            <person name="Watanabe A."/>
            <person name="Kawashima K."/>
            <person name="Kishida Y."/>
            <person name="Kiyokawa C."/>
            <person name="Kohara M."/>
            <person name="Matsumoto M."/>
            <person name="Matsuno A."/>
            <person name="Nakazaki N."/>
            <person name="Shimpo S."/>
            <person name="Takeuchi C."/>
            <person name="Yamada M."/>
            <person name="Tabata S."/>
        </authorList>
    </citation>
    <scope>NUCLEOTIDE SEQUENCE [LARGE SCALE GENOMIC DNA]</scope>
    <source>
        <strain evidence="2">ATCC 29082 / PCC 7421</strain>
    </source>
</reference>
<dbReference type="AlphaFoldDB" id="Q7NEL4"/>
<evidence type="ECO:0000313" key="1">
    <source>
        <dbReference type="EMBL" id="BAC91806.1"/>
    </source>
</evidence>